<gene>
    <name evidence="1" type="ORF">NK662_13645</name>
</gene>
<dbReference type="EMBL" id="JANCLT010000006">
    <property type="protein sequence ID" value="MCP8969574.1"/>
    <property type="molecule type" value="Genomic_DNA"/>
</dbReference>
<organism evidence="1 2">
    <name type="scientific">Ectobacillus ponti</name>
    <dbReference type="NCBI Taxonomy" id="2961894"/>
    <lineage>
        <taxon>Bacteria</taxon>
        <taxon>Bacillati</taxon>
        <taxon>Bacillota</taxon>
        <taxon>Bacilli</taxon>
        <taxon>Bacillales</taxon>
        <taxon>Bacillaceae</taxon>
        <taxon>Ectobacillus</taxon>
    </lineage>
</organism>
<sequence length="84" mass="9426">MNKEHLLQRVSGMIMSSTYKPKYAVLSSAKIANLMDTTHTAVEKGLQELVAEGRLQRSVLSDSPHYQIYLLPGQEHAEVLTQSR</sequence>
<accession>A0AA41XA75</accession>
<name>A0AA41XA75_9BACI</name>
<protein>
    <submittedName>
        <fullName evidence="1">Uncharacterized protein</fullName>
    </submittedName>
</protein>
<dbReference type="InterPro" id="IPR036390">
    <property type="entry name" value="WH_DNA-bd_sf"/>
</dbReference>
<dbReference type="AlphaFoldDB" id="A0AA41XA75"/>
<dbReference type="SUPFAM" id="SSF46785">
    <property type="entry name" value="Winged helix' DNA-binding domain"/>
    <property type="match status" value="1"/>
</dbReference>
<dbReference type="Proteomes" id="UP001156102">
    <property type="component" value="Unassembled WGS sequence"/>
</dbReference>
<dbReference type="RefSeq" id="WP_254759492.1">
    <property type="nucleotide sequence ID" value="NZ_JANCLT010000006.1"/>
</dbReference>
<evidence type="ECO:0000313" key="1">
    <source>
        <dbReference type="EMBL" id="MCP8969574.1"/>
    </source>
</evidence>
<evidence type="ECO:0000313" key="2">
    <source>
        <dbReference type="Proteomes" id="UP001156102"/>
    </source>
</evidence>
<comment type="caution">
    <text evidence="1">The sequence shown here is derived from an EMBL/GenBank/DDBJ whole genome shotgun (WGS) entry which is preliminary data.</text>
</comment>
<keyword evidence="2" id="KW-1185">Reference proteome</keyword>
<proteinExistence type="predicted"/>
<reference evidence="1" key="1">
    <citation type="submission" date="2022-07" db="EMBL/GenBank/DDBJ databases">
        <authorList>
            <person name="Li W.-J."/>
            <person name="Deng Q.-Q."/>
        </authorList>
    </citation>
    <scope>NUCLEOTIDE SEQUENCE</scope>
    <source>
        <strain evidence="1">SYSU M60031</strain>
    </source>
</reference>